<keyword evidence="1" id="KW-1133">Transmembrane helix</keyword>
<feature type="transmembrane region" description="Helical" evidence="1">
    <location>
        <begin position="34"/>
        <end position="52"/>
    </location>
</feature>
<keyword evidence="4" id="KW-1185">Reference proteome</keyword>
<feature type="transmembrane region" description="Helical" evidence="1">
    <location>
        <begin position="322"/>
        <end position="339"/>
    </location>
</feature>
<dbReference type="InterPro" id="IPR002656">
    <property type="entry name" value="Acyl_transf_3_dom"/>
</dbReference>
<dbReference type="PANTHER" id="PTHR23028">
    <property type="entry name" value="ACETYLTRANSFERASE"/>
    <property type="match status" value="1"/>
</dbReference>
<evidence type="ECO:0000259" key="2">
    <source>
        <dbReference type="Pfam" id="PF01757"/>
    </source>
</evidence>
<gene>
    <name evidence="3" type="ORF">ABS765_17285</name>
</gene>
<dbReference type="EMBL" id="JBELPY010000018">
    <property type="protein sequence ID" value="MFL9835774.1"/>
    <property type="molecule type" value="Genomic_DNA"/>
</dbReference>
<keyword evidence="3" id="KW-0808">Transferase</keyword>
<feature type="transmembrane region" description="Helical" evidence="1">
    <location>
        <begin position="216"/>
        <end position="239"/>
    </location>
</feature>
<feature type="transmembrane region" description="Helical" evidence="1">
    <location>
        <begin position="292"/>
        <end position="310"/>
    </location>
</feature>
<protein>
    <submittedName>
        <fullName evidence="3">Acyltransferase</fullName>
        <ecNumber evidence="3">2.3.-.-</ecNumber>
    </submittedName>
</protein>
<dbReference type="Pfam" id="PF01757">
    <property type="entry name" value="Acyl_transf_3"/>
    <property type="match status" value="1"/>
</dbReference>
<name>A0ABW8Y740_9FLAO</name>
<evidence type="ECO:0000313" key="4">
    <source>
        <dbReference type="Proteomes" id="UP001629058"/>
    </source>
</evidence>
<feature type="transmembrane region" description="Helical" evidence="1">
    <location>
        <begin position="185"/>
        <end position="204"/>
    </location>
</feature>
<feature type="domain" description="Acyltransferase 3" evidence="2">
    <location>
        <begin position="36"/>
        <end position="371"/>
    </location>
</feature>
<dbReference type="RefSeq" id="WP_408092833.1">
    <property type="nucleotide sequence ID" value="NZ_JBELPY010000018.1"/>
</dbReference>
<keyword evidence="3" id="KW-0012">Acyltransferase</keyword>
<comment type="caution">
    <text evidence="3">The sequence shown here is derived from an EMBL/GenBank/DDBJ whole genome shotgun (WGS) entry which is preliminary data.</text>
</comment>
<dbReference type="PANTHER" id="PTHR23028:SF53">
    <property type="entry name" value="ACYL_TRANSF_3 DOMAIN-CONTAINING PROTEIN"/>
    <property type="match status" value="1"/>
</dbReference>
<evidence type="ECO:0000256" key="1">
    <source>
        <dbReference type="SAM" id="Phobius"/>
    </source>
</evidence>
<accession>A0ABW8Y740</accession>
<feature type="transmembrane region" description="Helical" evidence="1">
    <location>
        <begin position="359"/>
        <end position="377"/>
    </location>
</feature>
<reference evidence="3 4" key="1">
    <citation type="submission" date="2024-06" db="EMBL/GenBank/DDBJ databases">
        <authorList>
            <person name="Kaempfer P."/>
            <person name="Viver T."/>
        </authorList>
    </citation>
    <scope>NUCLEOTIDE SEQUENCE [LARGE SCALE GENOMIC DNA]</scope>
    <source>
        <strain evidence="3 4">ST-37</strain>
    </source>
</reference>
<feature type="transmembrane region" description="Helical" evidence="1">
    <location>
        <begin position="72"/>
        <end position="89"/>
    </location>
</feature>
<sequence>MKYFLHKKSFVSFAVKKIKNFYCYPLETLQKNRFDALTGMRAIAAIMVFVYHNRKYWRNDLPFEVMRFISEWHIGVTVFFVLSGFLLAFRYEEKPLESGKSYVKYILLRIARIFPLYWILLSCYFLDTAYSKDVKTYFLQYSLLYSLFEEYSVSGIVQAWSLTVEFFFYLLSPLLFLLLKKNWKYCILFLIGFFFLGWGIGYGLHEFNGNPKGFLYPLKFMVGSTFFGRSLEFFFGMLLAYLMKKEKGIEFLNKIKKPTFWGGISIILLIFAIRFFARNNFVHGVERWEGRLIHELVLPIAIIIFFWGLMTEKTWISKILSTKFFILLGNASFAFYLIHLSYFNMKLKSYVYLPDRNFVLLWICSIIIYLLIEKPLYEFCRKLIARIK</sequence>
<dbReference type="GO" id="GO:0016746">
    <property type="term" value="F:acyltransferase activity"/>
    <property type="evidence" value="ECO:0007669"/>
    <property type="project" value="UniProtKB-KW"/>
</dbReference>
<feature type="transmembrane region" description="Helical" evidence="1">
    <location>
        <begin position="110"/>
        <end position="131"/>
    </location>
</feature>
<evidence type="ECO:0000313" key="3">
    <source>
        <dbReference type="EMBL" id="MFL9835774.1"/>
    </source>
</evidence>
<feature type="transmembrane region" description="Helical" evidence="1">
    <location>
        <begin position="260"/>
        <end position="277"/>
    </location>
</feature>
<keyword evidence="1" id="KW-0472">Membrane</keyword>
<dbReference type="EC" id="2.3.-.-" evidence="3"/>
<organism evidence="3 4">
    <name type="scientific">Chryseobacterium terrae</name>
    <dbReference type="NCBI Taxonomy" id="3163299"/>
    <lineage>
        <taxon>Bacteria</taxon>
        <taxon>Pseudomonadati</taxon>
        <taxon>Bacteroidota</taxon>
        <taxon>Flavobacteriia</taxon>
        <taxon>Flavobacteriales</taxon>
        <taxon>Weeksellaceae</taxon>
        <taxon>Chryseobacterium group</taxon>
        <taxon>Chryseobacterium</taxon>
    </lineage>
</organism>
<dbReference type="Proteomes" id="UP001629058">
    <property type="component" value="Unassembled WGS sequence"/>
</dbReference>
<keyword evidence="1" id="KW-0812">Transmembrane</keyword>
<proteinExistence type="predicted"/>
<dbReference type="InterPro" id="IPR050879">
    <property type="entry name" value="Acyltransferase_3"/>
</dbReference>
<feature type="transmembrane region" description="Helical" evidence="1">
    <location>
        <begin position="151"/>
        <end position="178"/>
    </location>
</feature>